<feature type="transmembrane region" description="Helical" evidence="1">
    <location>
        <begin position="66"/>
        <end position="91"/>
    </location>
</feature>
<feature type="transmembrane region" description="Helical" evidence="1">
    <location>
        <begin position="124"/>
        <end position="148"/>
    </location>
</feature>
<dbReference type="Proteomes" id="UP000683360">
    <property type="component" value="Unassembled WGS sequence"/>
</dbReference>
<sequence length="206" mass="23457">MQTLLICLERLNATFTMKKRLLVHLTSNKCVVLCFILSHFIAVLMFGVETIGGPVPPDPKNTATPLIVFSFDIPFVFITVSIISVYGVVVYRITHAQRNVQTSELSAIQFAKKTRDTLIMRKRVITLGVIIALVLLAFLLRSAAVLYFYTVNEYEIDDTVFIICNNVFILLNPLLDPVIYILRIKKYRDHLRCKYIKNNSVSDSNP</sequence>
<keyword evidence="1" id="KW-0812">Transmembrane</keyword>
<evidence type="ECO:0000313" key="3">
    <source>
        <dbReference type="Proteomes" id="UP000683360"/>
    </source>
</evidence>
<keyword evidence="1" id="KW-1133">Transmembrane helix</keyword>
<evidence type="ECO:0008006" key="4">
    <source>
        <dbReference type="Google" id="ProtNLM"/>
    </source>
</evidence>
<dbReference type="SUPFAM" id="SSF81321">
    <property type="entry name" value="Family A G protein-coupled receptor-like"/>
    <property type="match status" value="1"/>
</dbReference>
<name>A0A8S3UPL3_MYTED</name>
<evidence type="ECO:0000256" key="1">
    <source>
        <dbReference type="SAM" id="Phobius"/>
    </source>
</evidence>
<dbReference type="AlphaFoldDB" id="A0A8S3UPL3"/>
<keyword evidence="1" id="KW-0472">Membrane</keyword>
<proteinExistence type="predicted"/>
<dbReference type="EMBL" id="CAJPWZ010002745">
    <property type="protein sequence ID" value="CAG2244670.1"/>
    <property type="molecule type" value="Genomic_DNA"/>
</dbReference>
<reference evidence="2" key="1">
    <citation type="submission" date="2021-03" db="EMBL/GenBank/DDBJ databases">
        <authorList>
            <person name="Bekaert M."/>
        </authorList>
    </citation>
    <scope>NUCLEOTIDE SEQUENCE</scope>
</reference>
<keyword evidence="3" id="KW-1185">Reference proteome</keyword>
<feature type="transmembrane region" description="Helical" evidence="1">
    <location>
        <begin position="160"/>
        <end position="182"/>
    </location>
</feature>
<comment type="caution">
    <text evidence="2">The sequence shown here is derived from an EMBL/GenBank/DDBJ whole genome shotgun (WGS) entry which is preliminary data.</text>
</comment>
<organism evidence="2 3">
    <name type="scientific">Mytilus edulis</name>
    <name type="common">Blue mussel</name>
    <dbReference type="NCBI Taxonomy" id="6550"/>
    <lineage>
        <taxon>Eukaryota</taxon>
        <taxon>Metazoa</taxon>
        <taxon>Spiralia</taxon>
        <taxon>Lophotrochozoa</taxon>
        <taxon>Mollusca</taxon>
        <taxon>Bivalvia</taxon>
        <taxon>Autobranchia</taxon>
        <taxon>Pteriomorphia</taxon>
        <taxon>Mytilida</taxon>
        <taxon>Mytiloidea</taxon>
        <taxon>Mytilidae</taxon>
        <taxon>Mytilinae</taxon>
        <taxon>Mytilus</taxon>
    </lineage>
</organism>
<accession>A0A8S3UPL3</accession>
<protein>
    <recommendedName>
        <fullName evidence="4">G-protein coupled receptors family 1 profile domain-containing protein</fullName>
    </recommendedName>
</protein>
<feature type="transmembrane region" description="Helical" evidence="1">
    <location>
        <begin position="21"/>
        <end position="46"/>
    </location>
</feature>
<gene>
    <name evidence="2" type="ORF">MEDL_56717</name>
</gene>
<dbReference type="OrthoDB" id="10036964at2759"/>
<evidence type="ECO:0000313" key="2">
    <source>
        <dbReference type="EMBL" id="CAG2244670.1"/>
    </source>
</evidence>
<dbReference type="Gene3D" id="1.20.1070.10">
    <property type="entry name" value="Rhodopsin 7-helix transmembrane proteins"/>
    <property type="match status" value="1"/>
</dbReference>